<evidence type="ECO:0000259" key="1">
    <source>
        <dbReference type="Pfam" id="PF02698"/>
    </source>
</evidence>
<dbReference type="RefSeq" id="WP_174408679.1">
    <property type="nucleotide sequence ID" value="NZ_BLVP01000002.1"/>
</dbReference>
<protein>
    <recommendedName>
        <fullName evidence="1">DUF218 domain-containing protein</fullName>
    </recommendedName>
</protein>
<dbReference type="Pfam" id="PF02698">
    <property type="entry name" value="DUF218"/>
    <property type="match status" value="1"/>
</dbReference>
<comment type="caution">
    <text evidence="2">The sequence shown here is derived from an EMBL/GenBank/DDBJ whole genome shotgun (WGS) entry which is preliminary data.</text>
</comment>
<dbReference type="AlphaFoldDB" id="A0A7J0BS26"/>
<proteinExistence type="predicted"/>
<reference evidence="2 3" key="1">
    <citation type="submission" date="2020-05" db="EMBL/GenBank/DDBJ databases">
        <title>Draft genome sequence of Desulfovibrio psychrotolerans JS1T.</title>
        <authorList>
            <person name="Ueno A."/>
            <person name="Tamazawa S."/>
            <person name="Tamamura S."/>
            <person name="Murakami T."/>
            <person name="Kiyama T."/>
            <person name="Inomata H."/>
            <person name="Amano Y."/>
            <person name="Miyakawa K."/>
            <person name="Tamaki H."/>
            <person name="Naganuma T."/>
            <person name="Kaneko K."/>
        </authorList>
    </citation>
    <scope>NUCLEOTIDE SEQUENCE [LARGE SCALE GENOMIC DNA]</scope>
    <source>
        <strain evidence="2 3">JS1</strain>
    </source>
</reference>
<gene>
    <name evidence="2" type="ORF">DSM19430T_06660</name>
</gene>
<accession>A0A7J0BS26</accession>
<evidence type="ECO:0000313" key="2">
    <source>
        <dbReference type="EMBL" id="GFM35982.1"/>
    </source>
</evidence>
<dbReference type="CDD" id="cd06259">
    <property type="entry name" value="YdcF-like"/>
    <property type="match status" value="1"/>
</dbReference>
<evidence type="ECO:0000313" key="3">
    <source>
        <dbReference type="Proteomes" id="UP000503820"/>
    </source>
</evidence>
<dbReference type="InterPro" id="IPR014729">
    <property type="entry name" value="Rossmann-like_a/b/a_fold"/>
</dbReference>
<dbReference type="InterPro" id="IPR003848">
    <property type="entry name" value="DUF218"/>
</dbReference>
<sequence length="222" mass="24360">MTRRTGSAIRSALAWTGALTLLGAMVAGAGLLFAGTWLTRDDVPARADAMVVLGGGYFRPLHAADLYREGFAPVVYVGRVIRSEEDRMVMRYGFELAEQDAVYRRILTAHGVPDEAVRTYGQELRSTVEEAETISALLGPGPGRLIVVTSPYHVMRARMMFRRALPGWEVLVCGTAYEPFPERWWTSQDGARSVILETAKLVYYLMGGAFRAPEEGATATAP</sequence>
<keyword evidence="3" id="KW-1185">Reference proteome</keyword>
<organism evidence="2 3">
    <name type="scientific">Desulfovibrio psychrotolerans</name>
    <dbReference type="NCBI Taxonomy" id="415242"/>
    <lineage>
        <taxon>Bacteria</taxon>
        <taxon>Pseudomonadati</taxon>
        <taxon>Thermodesulfobacteriota</taxon>
        <taxon>Desulfovibrionia</taxon>
        <taxon>Desulfovibrionales</taxon>
        <taxon>Desulfovibrionaceae</taxon>
        <taxon>Desulfovibrio</taxon>
    </lineage>
</organism>
<dbReference type="Proteomes" id="UP000503820">
    <property type="component" value="Unassembled WGS sequence"/>
</dbReference>
<dbReference type="Gene3D" id="3.40.50.620">
    <property type="entry name" value="HUPs"/>
    <property type="match status" value="1"/>
</dbReference>
<dbReference type="EMBL" id="BLVP01000002">
    <property type="protein sequence ID" value="GFM35982.1"/>
    <property type="molecule type" value="Genomic_DNA"/>
</dbReference>
<name>A0A7J0BS26_9BACT</name>
<feature type="domain" description="DUF218" evidence="1">
    <location>
        <begin position="48"/>
        <end position="183"/>
    </location>
</feature>